<name>A0A2T1AM86_TRISK</name>
<dbReference type="InterPro" id="IPR003754">
    <property type="entry name" value="4pyrrol_synth_uPrphyn_synth"/>
</dbReference>
<dbReference type="Pfam" id="PF02602">
    <property type="entry name" value="HEM4"/>
    <property type="match status" value="1"/>
</dbReference>
<comment type="caution">
    <text evidence="2">The sequence shown here is derived from an EMBL/GenBank/DDBJ whole genome shotgun (WGS) entry which is preliminary data.</text>
</comment>
<sequence length="245" mass="26032">MKTNGPALLMTRPRDAAQRFLDLLPADLLLDLRVIHSPLMEITALPSTLKLDDTTAVVFTSGAGVRVASERVAERQVAYCVGQRTTEAALSAGWDARFCGETADALVASLLAARPSGTLLHLHGEYTRGAVADRLAEGGLSCRGQVIYRQDLQPLSAEAEQALGAQIPLIVPLFSPRTAAHFASLCPKTAHLTLIAMSDAVAQAMPRLQSGALKVSKAPTAEAMADLLRDVAQSVLWVETDAPKE</sequence>
<dbReference type="SUPFAM" id="SSF69618">
    <property type="entry name" value="HemD-like"/>
    <property type="match status" value="1"/>
</dbReference>
<dbReference type="InterPro" id="IPR036108">
    <property type="entry name" value="4pyrrol_syn_uPrphyn_synt_sf"/>
</dbReference>
<feature type="domain" description="Tetrapyrrole biosynthesis uroporphyrinogen III synthase" evidence="1">
    <location>
        <begin position="32"/>
        <end position="225"/>
    </location>
</feature>
<evidence type="ECO:0000259" key="1">
    <source>
        <dbReference type="Pfam" id="PF02602"/>
    </source>
</evidence>
<dbReference type="CDD" id="cd06578">
    <property type="entry name" value="HemD"/>
    <property type="match status" value="1"/>
</dbReference>
<dbReference type="EMBL" id="PVUF01000002">
    <property type="protein sequence ID" value="PRZ49428.1"/>
    <property type="molecule type" value="Genomic_DNA"/>
</dbReference>
<evidence type="ECO:0000313" key="3">
    <source>
        <dbReference type="Proteomes" id="UP000237718"/>
    </source>
</evidence>
<reference evidence="2 3" key="1">
    <citation type="submission" date="2018-03" db="EMBL/GenBank/DDBJ databases">
        <title>Genomic Encyclopedia of Archaeal and Bacterial Type Strains, Phase II (KMG-II): from individual species to whole genera.</title>
        <authorList>
            <person name="Goeker M."/>
        </authorList>
    </citation>
    <scope>NUCLEOTIDE SEQUENCE [LARGE SCALE GENOMIC DNA]</scope>
    <source>
        <strain evidence="2 3">DSM 25328</strain>
    </source>
</reference>
<organism evidence="2 3">
    <name type="scientific">Tritonibacter scottomollicae</name>
    <name type="common">Epibacterium scottomollicae</name>
    <dbReference type="NCBI Taxonomy" id="483013"/>
    <lineage>
        <taxon>Bacteria</taxon>
        <taxon>Pseudomonadati</taxon>
        <taxon>Pseudomonadota</taxon>
        <taxon>Alphaproteobacteria</taxon>
        <taxon>Rhodobacterales</taxon>
        <taxon>Paracoccaceae</taxon>
        <taxon>Tritonibacter</taxon>
    </lineage>
</organism>
<dbReference type="GO" id="GO:0033014">
    <property type="term" value="P:tetrapyrrole biosynthetic process"/>
    <property type="evidence" value="ECO:0007669"/>
    <property type="project" value="InterPro"/>
</dbReference>
<accession>A0A2T1AM86</accession>
<dbReference type="Gene3D" id="3.40.50.10090">
    <property type="match status" value="2"/>
</dbReference>
<evidence type="ECO:0000313" key="2">
    <source>
        <dbReference type="EMBL" id="PRZ49428.1"/>
    </source>
</evidence>
<dbReference type="GO" id="GO:0004852">
    <property type="term" value="F:uroporphyrinogen-III synthase activity"/>
    <property type="evidence" value="ECO:0007669"/>
    <property type="project" value="InterPro"/>
</dbReference>
<protein>
    <submittedName>
        <fullName evidence="2">Uroporphyrinogen-III synthase</fullName>
    </submittedName>
</protein>
<dbReference type="Proteomes" id="UP000237718">
    <property type="component" value="Unassembled WGS sequence"/>
</dbReference>
<proteinExistence type="predicted"/>
<gene>
    <name evidence="2" type="ORF">CLV89_102170</name>
</gene>
<dbReference type="AlphaFoldDB" id="A0A2T1AM86"/>